<evidence type="ECO:0000256" key="5">
    <source>
        <dbReference type="ARBA" id="ARBA00022989"/>
    </source>
</evidence>
<keyword evidence="4 12" id="KW-0812">Transmembrane</keyword>
<dbReference type="RefSeq" id="WP_348863030.1">
    <property type="nucleotide sequence ID" value="NZ_JBEAAL010000007.1"/>
</dbReference>
<evidence type="ECO:0000313" key="13">
    <source>
        <dbReference type="EMBL" id="MEQ1405731.1"/>
    </source>
</evidence>
<evidence type="ECO:0000256" key="12">
    <source>
        <dbReference type="HAMAP-Rule" id="MF_00454"/>
    </source>
</evidence>
<keyword evidence="2 12" id="KW-1003">Cell membrane</keyword>
<comment type="caution">
    <text evidence="13">The sequence shown here is derived from an EMBL/GenBank/DDBJ whole genome shotgun (WGS) entry which is preliminary data.</text>
</comment>
<dbReference type="Pfam" id="PF02537">
    <property type="entry name" value="CRCB"/>
    <property type="match status" value="1"/>
</dbReference>
<name>A0ABV0M1K7_9HYPH</name>
<evidence type="ECO:0000256" key="8">
    <source>
        <dbReference type="ARBA" id="ARBA00023136"/>
    </source>
</evidence>
<keyword evidence="9 12" id="KW-0407">Ion channel</keyword>
<evidence type="ECO:0000256" key="11">
    <source>
        <dbReference type="ARBA" id="ARBA00035585"/>
    </source>
</evidence>
<dbReference type="Proteomes" id="UP001496627">
    <property type="component" value="Unassembled WGS sequence"/>
</dbReference>
<comment type="activity regulation">
    <text evidence="12">Na(+) is not transported, but it plays an essential structural role and its presence is essential for fluoride channel function.</text>
</comment>
<keyword evidence="3" id="KW-0997">Cell inner membrane</keyword>
<evidence type="ECO:0000256" key="2">
    <source>
        <dbReference type="ARBA" id="ARBA00022475"/>
    </source>
</evidence>
<evidence type="ECO:0000256" key="3">
    <source>
        <dbReference type="ARBA" id="ARBA00022519"/>
    </source>
</evidence>
<feature type="binding site" evidence="12">
    <location>
        <position position="78"/>
    </location>
    <ligand>
        <name>Na(+)</name>
        <dbReference type="ChEBI" id="CHEBI:29101"/>
        <note>structural</note>
    </ligand>
</feature>
<evidence type="ECO:0000256" key="7">
    <source>
        <dbReference type="ARBA" id="ARBA00023065"/>
    </source>
</evidence>
<evidence type="ECO:0000313" key="14">
    <source>
        <dbReference type="Proteomes" id="UP001496627"/>
    </source>
</evidence>
<gene>
    <name evidence="12 13" type="primary">crcB</name>
    <name evidence="12" type="synonym">fluC</name>
    <name evidence="13" type="ORF">ABK249_12380</name>
</gene>
<feature type="transmembrane region" description="Helical" evidence="12">
    <location>
        <begin position="97"/>
        <end position="120"/>
    </location>
</feature>
<keyword evidence="12" id="KW-0813">Transport</keyword>
<keyword evidence="12" id="KW-0479">Metal-binding</keyword>
<dbReference type="NCBIfam" id="TIGR00494">
    <property type="entry name" value="crcB"/>
    <property type="match status" value="1"/>
</dbReference>
<evidence type="ECO:0000256" key="6">
    <source>
        <dbReference type="ARBA" id="ARBA00023053"/>
    </source>
</evidence>
<dbReference type="EMBL" id="JBEAAL010000007">
    <property type="protein sequence ID" value="MEQ1405731.1"/>
    <property type="molecule type" value="Genomic_DNA"/>
</dbReference>
<feature type="transmembrane region" description="Helical" evidence="12">
    <location>
        <begin position="5"/>
        <end position="26"/>
    </location>
</feature>
<organism evidence="13 14">
    <name type="scientific">Neorhizobium phenanthreniclasticum</name>
    <dbReference type="NCBI Taxonomy" id="3157917"/>
    <lineage>
        <taxon>Bacteria</taxon>
        <taxon>Pseudomonadati</taxon>
        <taxon>Pseudomonadota</taxon>
        <taxon>Alphaproteobacteria</taxon>
        <taxon>Hyphomicrobiales</taxon>
        <taxon>Rhizobiaceae</taxon>
        <taxon>Rhizobium/Agrobacterium group</taxon>
        <taxon>Neorhizobium</taxon>
    </lineage>
</organism>
<dbReference type="NCBIfam" id="NF010791">
    <property type="entry name" value="PRK14195.1"/>
    <property type="match status" value="1"/>
</dbReference>
<evidence type="ECO:0000256" key="1">
    <source>
        <dbReference type="ARBA" id="ARBA00004651"/>
    </source>
</evidence>
<keyword evidence="5 12" id="KW-1133">Transmembrane helix</keyword>
<comment type="subcellular location">
    <subcellularLocation>
        <location evidence="1 12">Cell membrane</location>
        <topology evidence="1 12">Multi-pass membrane protein</topology>
    </subcellularLocation>
</comment>
<comment type="catalytic activity">
    <reaction evidence="11">
        <text>fluoride(in) = fluoride(out)</text>
        <dbReference type="Rhea" id="RHEA:76159"/>
        <dbReference type="ChEBI" id="CHEBI:17051"/>
    </reaction>
    <physiologicalReaction direction="left-to-right" evidence="11">
        <dbReference type="Rhea" id="RHEA:76160"/>
    </physiologicalReaction>
</comment>
<dbReference type="HAMAP" id="MF_00454">
    <property type="entry name" value="FluC"/>
    <property type="match status" value="1"/>
</dbReference>
<comment type="function">
    <text evidence="12">Fluoride-specific ion channel. Important for reducing fluoride concentration in the cell, thus reducing its toxicity.</text>
</comment>
<feature type="transmembrane region" description="Helical" evidence="12">
    <location>
        <begin position="67"/>
        <end position="91"/>
    </location>
</feature>
<feature type="binding site" evidence="12">
    <location>
        <position position="75"/>
    </location>
    <ligand>
        <name>Na(+)</name>
        <dbReference type="ChEBI" id="CHEBI:29101"/>
        <note>structural</note>
    </ligand>
</feature>
<evidence type="ECO:0000256" key="9">
    <source>
        <dbReference type="ARBA" id="ARBA00023303"/>
    </source>
</evidence>
<dbReference type="PANTHER" id="PTHR28259">
    <property type="entry name" value="FLUORIDE EXPORT PROTEIN 1-RELATED"/>
    <property type="match status" value="1"/>
</dbReference>
<feature type="transmembrane region" description="Helical" evidence="12">
    <location>
        <begin position="32"/>
        <end position="55"/>
    </location>
</feature>
<evidence type="ECO:0000256" key="10">
    <source>
        <dbReference type="ARBA" id="ARBA00035120"/>
    </source>
</evidence>
<keyword evidence="14" id="KW-1185">Reference proteome</keyword>
<keyword evidence="7 12" id="KW-0406">Ion transport</keyword>
<dbReference type="PANTHER" id="PTHR28259:SF1">
    <property type="entry name" value="FLUORIDE EXPORT PROTEIN 1-RELATED"/>
    <property type="match status" value="1"/>
</dbReference>
<accession>A0ABV0M1K7</accession>
<evidence type="ECO:0000256" key="4">
    <source>
        <dbReference type="ARBA" id="ARBA00022692"/>
    </source>
</evidence>
<sequence>MNNILLVALGGAIGSVCRYLVGIWALRQFGAAFPWGTLTVNVVGSFAIGFMAELIMRRFDMSTDLRLFIITGILGGFTTFSAFSLDVISLLERGATVAGAAYLVASVAISLGAVFGGLALGRAML</sequence>
<keyword evidence="6 12" id="KW-0915">Sodium</keyword>
<reference evidence="13 14" key="1">
    <citation type="submission" date="2024-05" db="EMBL/GenBank/DDBJ databases">
        <title>Neorhizobium sp. Rsf11, a plant growth promoting and heavy metal resistant PAH-degrader.</title>
        <authorList>
            <person name="Golubev S.N."/>
            <person name="Muratova A.Y."/>
            <person name="Markelova M.I."/>
        </authorList>
    </citation>
    <scope>NUCLEOTIDE SEQUENCE [LARGE SCALE GENOMIC DNA]</scope>
    <source>
        <strain evidence="13 14">Rsf11</strain>
    </source>
</reference>
<proteinExistence type="inferred from homology"/>
<dbReference type="InterPro" id="IPR003691">
    <property type="entry name" value="FluC"/>
</dbReference>
<keyword evidence="8 12" id="KW-0472">Membrane</keyword>
<comment type="similarity">
    <text evidence="10 12">Belongs to the fluoride channel Fluc/FEX (TC 1.A.43) family.</text>
</comment>
<protein>
    <recommendedName>
        <fullName evidence="12">Fluoride-specific ion channel FluC</fullName>
    </recommendedName>
</protein>